<organism evidence="4 5">
    <name type="scientific">Flavobacterium agrisoli</name>
    <dbReference type="NCBI Taxonomy" id="2793066"/>
    <lineage>
        <taxon>Bacteria</taxon>
        <taxon>Pseudomonadati</taxon>
        <taxon>Bacteroidota</taxon>
        <taxon>Flavobacteriia</taxon>
        <taxon>Flavobacteriales</taxon>
        <taxon>Flavobacteriaceae</taxon>
        <taxon>Flavobacterium</taxon>
    </lineage>
</organism>
<accession>A0A934UJG9</accession>
<dbReference type="Pfam" id="PF00515">
    <property type="entry name" value="TPR_1"/>
    <property type="match status" value="1"/>
</dbReference>
<dbReference type="InterPro" id="IPR019734">
    <property type="entry name" value="TPR_rpt"/>
</dbReference>
<gene>
    <name evidence="4" type="ORF">I5M07_06920</name>
</gene>
<evidence type="ECO:0000313" key="5">
    <source>
        <dbReference type="Proteomes" id="UP000609172"/>
    </source>
</evidence>
<dbReference type="EMBL" id="JAEHFV010000002">
    <property type="protein sequence ID" value="MBK0369569.1"/>
    <property type="molecule type" value="Genomic_DNA"/>
</dbReference>
<feature type="region of interest" description="Disordered" evidence="2">
    <location>
        <begin position="136"/>
        <end position="254"/>
    </location>
</feature>
<evidence type="ECO:0000256" key="1">
    <source>
        <dbReference type="PROSITE-ProRule" id="PRU00339"/>
    </source>
</evidence>
<feature type="signal peptide" evidence="3">
    <location>
        <begin position="1"/>
        <end position="18"/>
    </location>
</feature>
<feature type="repeat" description="TPR" evidence="1">
    <location>
        <begin position="92"/>
        <end position="125"/>
    </location>
</feature>
<evidence type="ECO:0000313" key="4">
    <source>
        <dbReference type="EMBL" id="MBK0369569.1"/>
    </source>
</evidence>
<dbReference type="RefSeq" id="WP_200105491.1">
    <property type="nucleotide sequence ID" value="NZ_JAEHFV010000002.1"/>
</dbReference>
<feature type="chain" id="PRO_5036775377" evidence="3">
    <location>
        <begin position="19"/>
        <end position="254"/>
    </location>
</feature>
<dbReference type="Pfam" id="PF13432">
    <property type="entry name" value="TPR_16"/>
    <property type="match status" value="1"/>
</dbReference>
<comment type="caution">
    <text evidence="4">The sequence shown here is derived from an EMBL/GenBank/DDBJ whole genome shotgun (WGS) entry which is preliminary data.</text>
</comment>
<dbReference type="InterPro" id="IPR011990">
    <property type="entry name" value="TPR-like_helical_dom_sf"/>
</dbReference>
<dbReference type="Gene3D" id="1.25.40.10">
    <property type="entry name" value="Tetratricopeptide repeat domain"/>
    <property type="match status" value="2"/>
</dbReference>
<protein>
    <submittedName>
        <fullName evidence="4">Tetratricopeptide repeat protein</fullName>
    </submittedName>
</protein>
<name>A0A934UJG9_9FLAO</name>
<reference evidence="4" key="1">
    <citation type="submission" date="2020-12" db="EMBL/GenBank/DDBJ databases">
        <title>Bacterial novel species Flavobacterium sp. SE-1-e isolated from soil.</title>
        <authorList>
            <person name="Jung H.-Y."/>
        </authorList>
    </citation>
    <scope>NUCLEOTIDE SEQUENCE</scope>
    <source>
        <strain evidence="4">SE-1-e</strain>
    </source>
</reference>
<dbReference type="AlphaFoldDB" id="A0A934UJG9"/>
<dbReference type="PROSITE" id="PS50005">
    <property type="entry name" value="TPR"/>
    <property type="match status" value="1"/>
</dbReference>
<keyword evidence="5" id="KW-1185">Reference proteome</keyword>
<keyword evidence="1" id="KW-0802">TPR repeat</keyword>
<dbReference type="SUPFAM" id="SSF48452">
    <property type="entry name" value="TPR-like"/>
    <property type="match status" value="1"/>
</dbReference>
<keyword evidence="3" id="KW-0732">Signal</keyword>
<evidence type="ECO:0000256" key="2">
    <source>
        <dbReference type="SAM" id="MobiDB-lite"/>
    </source>
</evidence>
<evidence type="ECO:0000256" key="3">
    <source>
        <dbReference type="SAM" id="SignalP"/>
    </source>
</evidence>
<feature type="compositionally biased region" description="Basic and acidic residues" evidence="2">
    <location>
        <begin position="138"/>
        <end position="200"/>
    </location>
</feature>
<proteinExistence type="predicted"/>
<dbReference type="SMART" id="SM00028">
    <property type="entry name" value="TPR"/>
    <property type="match status" value="2"/>
</dbReference>
<sequence>MRHLILTFLLCISAYLSAQEKDKTLPVANEEYAQKNYTDAEANYRISQSKFPNRSAAAYNLGNTIYKQNQAGEAKYAYATALKNAKTKAQKHKAFHNLGNTFMKEKDYTQAVEAYKNALRNDPTDDETRYNYALAKKLLKENPPKNDQNKDKNKDKKDQNKDKNKDQNKDKNKDQDKKDGQGDKDKKDEGDKNKDPKKNNPQDQKGQPKPMPGGISQDRMQNLLDAVNNEEKKIQDKVNAQKVKGAPVKTEKDW</sequence>
<dbReference type="PROSITE" id="PS50293">
    <property type="entry name" value="TPR_REGION"/>
    <property type="match status" value="1"/>
</dbReference>
<dbReference type="Proteomes" id="UP000609172">
    <property type="component" value="Unassembled WGS sequence"/>
</dbReference>